<reference evidence="1" key="1">
    <citation type="submission" date="2013-08" db="EMBL/GenBank/DDBJ databases">
        <title>Gene expansion shapes genome architecture in the human pathogen Lichtheimia corymbifera: an evolutionary genomics analysis in the ancient terrestrial Mucorales (Mucoromycotina).</title>
        <authorList>
            <person name="Schwartze V.U."/>
            <person name="Winter S."/>
            <person name="Shelest E."/>
            <person name="Marcet-Houben M."/>
            <person name="Horn F."/>
            <person name="Wehner S."/>
            <person name="Hoffmann K."/>
            <person name="Riege K."/>
            <person name="Sammeth M."/>
            <person name="Nowrousian M."/>
            <person name="Valiante V."/>
            <person name="Linde J."/>
            <person name="Jacobsen I.D."/>
            <person name="Marz M."/>
            <person name="Brakhage A.A."/>
            <person name="Gabaldon T."/>
            <person name="Bocker S."/>
            <person name="Voigt K."/>
        </authorList>
    </citation>
    <scope>NUCLEOTIDE SEQUENCE [LARGE SCALE GENOMIC DNA]</scope>
    <source>
        <strain evidence="1">FSU 9682</strain>
    </source>
</reference>
<dbReference type="SUPFAM" id="SSF48452">
    <property type="entry name" value="TPR-like"/>
    <property type="match status" value="1"/>
</dbReference>
<dbReference type="AlphaFoldDB" id="A0A068SAN2"/>
<dbReference type="EMBL" id="CBTN010000069">
    <property type="protein sequence ID" value="CDH59359.1"/>
    <property type="molecule type" value="Genomic_DNA"/>
</dbReference>
<dbReference type="Gene3D" id="1.25.40.10">
    <property type="entry name" value="Tetratricopeptide repeat domain"/>
    <property type="match status" value="1"/>
</dbReference>
<evidence type="ECO:0000313" key="1">
    <source>
        <dbReference type="EMBL" id="CDH59359.1"/>
    </source>
</evidence>
<dbReference type="Proteomes" id="UP000027586">
    <property type="component" value="Unassembled WGS sequence"/>
</dbReference>
<protein>
    <submittedName>
        <fullName evidence="1">Uncharacterized protein</fullName>
    </submittedName>
</protein>
<accession>A0A068SAN2</accession>
<comment type="caution">
    <text evidence="1">The sequence shown here is derived from an EMBL/GenBank/DDBJ whole genome shotgun (WGS) entry which is preliminary data.</text>
</comment>
<organism evidence="1 2">
    <name type="scientific">Lichtheimia corymbifera JMRC:FSU:9682</name>
    <dbReference type="NCBI Taxonomy" id="1263082"/>
    <lineage>
        <taxon>Eukaryota</taxon>
        <taxon>Fungi</taxon>
        <taxon>Fungi incertae sedis</taxon>
        <taxon>Mucoromycota</taxon>
        <taxon>Mucoromycotina</taxon>
        <taxon>Mucoromycetes</taxon>
        <taxon>Mucorales</taxon>
        <taxon>Lichtheimiaceae</taxon>
        <taxon>Lichtheimia</taxon>
    </lineage>
</organism>
<dbReference type="OrthoDB" id="2286291at2759"/>
<dbReference type="VEuPathDB" id="FungiDB:LCOR_10179.1"/>
<keyword evidence="2" id="KW-1185">Reference proteome</keyword>
<name>A0A068SAN2_9FUNG</name>
<gene>
    <name evidence="1" type="ORF">LCOR_10179.1</name>
</gene>
<proteinExistence type="predicted"/>
<evidence type="ECO:0000313" key="2">
    <source>
        <dbReference type="Proteomes" id="UP000027586"/>
    </source>
</evidence>
<dbReference type="InterPro" id="IPR011990">
    <property type="entry name" value="TPR-like_helical_dom_sf"/>
</dbReference>
<sequence length="379" mass="43649">MVTIVWLYDIFMDKNKQHCIATGSYISVIVVCLGYKLELHTLCAFFLELVFDTSTWLYCWLDTRVNLCPSPQVHFFHLSQFLTHPGALPQQARLASTMTMNTLQDESVRDHNAGLGHSGNEGHSRKRQHVFINLCMIIIIVDHPSDKYPMFQCKAFVDITTEIRSTVDHLLQLYQKRSQISISHAKFQAAFRDADTMCSIDPQSPLGYLCMGDIYREQGRQKKAIEAYTTGMNTASSNHPSYSALAKSKEAATLQQAKRIDFITQLPVEVVSQFIVPVILKYQPSSMYRQWSYLGVSRAWRNRLLHPSPLHYEVQEPYQTRVAHVNELDKFKDYVRSVTVYRFRGGDDSAEAFPWRHSRSLRRLQLFAKQCEIDYNGCG</sequence>